<comment type="caution">
    <text evidence="2">The sequence shown here is derived from an EMBL/GenBank/DDBJ whole genome shotgun (WGS) entry which is preliminary data.</text>
</comment>
<evidence type="ECO:0000313" key="2">
    <source>
        <dbReference type="EMBL" id="CAB1455004.1"/>
    </source>
</evidence>
<dbReference type="Proteomes" id="UP001153269">
    <property type="component" value="Unassembled WGS sequence"/>
</dbReference>
<dbReference type="EMBL" id="CADEAL010004236">
    <property type="protein sequence ID" value="CAB1455004.1"/>
    <property type="molecule type" value="Genomic_DNA"/>
</dbReference>
<name>A0A9N7VSP6_PLEPL</name>
<proteinExistence type="predicted"/>
<accession>A0A9N7VSP6</accession>
<evidence type="ECO:0000313" key="3">
    <source>
        <dbReference type="Proteomes" id="UP001153269"/>
    </source>
</evidence>
<feature type="compositionally biased region" description="Low complexity" evidence="1">
    <location>
        <begin position="100"/>
        <end position="115"/>
    </location>
</feature>
<feature type="compositionally biased region" description="Basic and acidic residues" evidence="1">
    <location>
        <begin position="30"/>
        <end position="39"/>
    </location>
</feature>
<evidence type="ECO:0000256" key="1">
    <source>
        <dbReference type="SAM" id="MobiDB-lite"/>
    </source>
</evidence>
<keyword evidence="3" id="KW-1185">Reference proteome</keyword>
<reference evidence="2" key="1">
    <citation type="submission" date="2020-03" db="EMBL/GenBank/DDBJ databases">
        <authorList>
            <person name="Weist P."/>
        </authorList>
    </citation>
    <scope>NUCLEOTIDE SEQUENCE</scope>
</reference>
<sequence length="143" mass="14707">MEDTAADTPPPPASLRRSLVGSPSSAPRRLNSDISERKLCGFPPSTITDARTRRFGFFHLLPLPSGRQAMTGCDTPATGSSIVPRTEPCPSASPGEHRVPSASAPPSAISSPAAPGVSLERGRTTGSAGAPGSRFLSPCMHSS</sequence>
<dbReference type="AlphaFoldDB" id="A0A9N7VSP6"/>
<organism evidence="2 3">
    <name type="scientific">Pleuronectes platessa</name>
    <name type="common">European plaice</name>
    <dbReference type="NCBI Taxonomy" id="8262"/>
    <lineage>
        <taxon>Eukaryota</taxon>
        <taxon>Metazoa</taxon>
        <taxon>Chordata</taxon>
        <taxon>Craniata</taxon>
        <taxon>Vertebrata</taxon>
        <taxon>Euteleostomi</taxon>
        <taxon>Actinopterygii</taxon>
        <taxon>Neopterygii</taxon>
        <taxon>Teleostei</taxon>
        <taxon>Neoteleostei</taxon>
        <taxon>Acanthomorphata</taxon>
        <taxon>Carangaria</taxon>
        <taxon>Pleuronectiformes</taxon>
        <taxon>Pleuronectoidei</taxon>
        <taxon>Pleuronectidae</taxon>
        <taxon>Pleuronectes</taxon>
    </lineage>
</organism>
<gene>
    <name evidence="2" type="ORF">PLEPLA_LOCUS42774</name>
</gene>
<protein>
    <submittedName>
        <fullName evidence="2">Uncharacterized protein</fullName>
    </submittedName>
</protein>
<feature type="region of interest" description="Disordered" evidence="1">
    <location>
        <begin position="66"/>
        <end position="143"/>
    </location>
</feature>
<feature type="region of interest" description="Disordered" evidence="1">
    <location>
        <begin position="1"/>
        <end position="46"/>
    </location>
</feature>